<keyword evidence="1" id="KW-1133">Transmembrane helix</keyword>
<evidence type="ECO:0000256" key="1">
    <source>
        <dbReference type="SAM" id="Phobius"/>
    </source>
</evidence>
<reference evidence="2" key="1">
    <citation type="submission" date="2021-06" db="EMBL/GenBank/DDBJ databases">
        <authorList>
            <person name="Kallberg Y."/>
            <person name="Tangrot J."/>
            <person name="Rosling A."/>
        </authorList>
    </citation>
    <scope>NUCLEOTIDE SEQUENCE</scope>
    <source>
        <strain evidence="2">CL551</strain>
    </source>
</reference>
<keyword evidence="3" id="KW-1185">Reference proteome</keyword>
<feature type="transmembrane region" description="Helical" evidence="1">
    <location>
        <begin position="207"/>
        <end position="230"/>
    </location>
</feature>
<keyword evidence="1" id="KW-0812">Transmembrane</keyword>
<dbReference type="AlphaFoldDB" id="A0A9N8WG83"/>
<dbReference type="EMBL" id="CAJVPV010001019">
    <property type="protein sequence ID" value="CAG8483421.1"/>
    <property type="molecule type" value="Genomic_DNA"/>
</dbReference>
<organism evidence="2 3">
    <name type="scientific">Acaulospora morrowiae</name>
    <dbReference type="NCBI Taxonomy" id="94023"/>
    <lineage>
        <taxon>Eukaryota</taxon>
        <taxon>Fungi</taxon>
        <taxon>Fungi incertae sedis</taxon>
        <taxon>Mucoromycota</taxon>
        <taxon>Glomeromycotina</taxon>
        <taxon>Glomeromycetes</taxon>
        <taxon>Diversisporales</taxon>
        <taxon>Acaulosporaceae</taxon>
        <taxon>Acaulospora</taxon>
    </lineage>
</organism>
<feature type="transmembrane region" description="Helical" evidence="1">
    <location>
        <begin position="12"/>
        <end position="35"/>
    </location>
</feature>
<keyword evidence="1" id="KW-0472">Membrane</keyword>
<gene>
    <name evidence="2" type="ORF">AMORRO_LOCUS2419</name>
</gene>
<comment type="caution">
    <text evidence="2">The sequence shown here is derived from an EMBL/GenBank/DDBJ whole genome shotgun (WGS) entry which is preliminary data.</text>
</comment>
<feature type="transmembrane region" description="Helical" evidence="1">
    <location>
        <begin position="135"/>
        <end position="157"/>
    </location>
</feature>
<dbReference type="OrthoDB" id="419711at2759"/>
<feature type="transmembrane region" description="Helical" evidence="1">
    <location>
        <begin position="166"/>
        <end position="187"/>
    </location>
</feature>
<proteinExistence type="predicted"/>
<dbReference type="PANTHER" id="PTHR12242:SF1">
    <property type="entry name" value="MYND-TYPE DOMAIN-CONTAINING PROTEIN"/>
    <property type="match status" value="1"/>
</dbReference>
<sequence>MTSWFISPNGLAIYRGLMTVYFWIVSIGRILQYVLYNNSLGIYGYSNDVECYLCYFTNLSYVGQTLYFTAAFIHNVIYCRTPEPHDPISFKQQPNFFNWLFWVLYHTIVHYHFIVVFVYWALLSGSLIDSNPPAYIWWLAISVHGGDFLAMMIELFLNRQIMKKSFVILTCLGLLLFMLESFVVFESSGLWVYSFLDWKNGSPSTVAIRYVLFLVSFVVVYFIVYGLHLLRDWIGKKLHKKRTDEKYGSNI</sequence>
<dbReference type="PANTHER" id="PTHR12242">
    <property type="entry name" value="OS02G0130600 PROTEIN-RELATED"/>
    <property type="match status" value="1"/>
</dbReference>
<name>A0A9N8WG83_9GLOM</name>
<dbReference type="Proteomes" id="UP000789342">
    <property type="component" value="Unassembled WGS sequence"/>
</dbReference>
<dbReference type="GO" id="GO:0016020">
    <property type="term" value="C:membrane"/>
    <property type="evidence" value="ECO:0007669"/>
    <property type="project" value="TreeGrafter"/>
</dbReference>
<feature type="transmembrane region" description="Helical" evidence="1">
    <location>
        <begin position="55"/>
        <end position="78"/>
    </location>
</feature>
<evidence type="ECO:0000313" key="2">
    <source>
        <dbReference type="EMBL" id="CAG8483421.1"/>
    </source>
</evidence>
<feature type="transmembrane region" description="Helical" evidence="1">
    <location>
        <begin position="99"/>
        <end position="123"/>
    </location>
</feature>
<protein>
    <submittedName>
        <fullName evidence="2">17737_t:CDS:1</fullName>
    </submittedName>
</protein>
<accession>A0A9N8WG83</accession>
<evidence type="ECO:0000313" key="3">
    <source>
        <dbReference type="Proteomes" id="UP000789342"/>
    </source>
</evidence>